<proteinExistence type="predicted"/>
<dbReference type="Proteomes" id="UP000250572">
    <property type="component" value="Unassembled WGS sequence"/>
</dbReference>
<keyword evidence="4" id="KW-0272">Extracellular matrix</keyword>
<keyword evidence="8" id="KW-1015">Disulfide bond</keyword>
<dbReference type="STRING" id="33528.ENSGAFP00000031614"/>
<feature type="region of interest" description="Disordered" evidence="9">
    <location>
        <begin position="187"/>
        <end position="245"/>
    </location>
</feature>
<dbReference type="Pfam" id="PF01391">
    <property type="entry name" value="Collagen"/>
    <property type="match status" value="4"/>
</dbReference>
<dbReference type="GO" id="GO:0030198">
    <property type="term" value="P:extracellular matrix organization"/>
    <property type="evidence" value="ECO:0007669"/>
    <property type="project" value="TreeGrafter"/>
</dbReference>
<organism evidence="11 12">
    <name type="scientific">Gambusia affinis</name>
    <name type="common">Western mosquitofish</name>
    <name type="synonym">Heterandria affinis</name>
    <dbReference type="NCBI Taxonomy" id="33528"/>
    <lineage>
        <taxon>Eukaryota</taxon>
        <taxon>Metazoa</taxon>
        <taxon>Chordata</taxon>
        <taxon>Craniata</taxon>
        <taxon>Vertebrata</taxon>
        <taxon>Euteleostomi</taxon>
        <taxon>Actinopterygii</taxon>
        <taxon>Neopterygii</taxon>
        <taxon>Teleostei</taxon>
        <taxon>Neoteleostei</taxon>
        <taxon>Acanthomorphata</taxon>
        <taxon>Ovalentaria</taxon>
        <taxon>Atherinomorphae</taxon>
        <taxon>Cyprinodontiformes</taxon>
        <taxon>Poeciliidae</taxon>
        <taxon>Poeciliinae</taxon>
        <taxon>Gambusia</taxon>
    </lineage>
</organism>
<dbReference type="GO" id="GO:0005604">
    <property type="term" value="C:basement membrane"/>
    <property type="evidence" value="ECO:0007669"/>
    <property type="project" value="UniProtKB-SubCell"/>
</dbReference>
<feature type="region of interest" description="Disordered" evidence="9">
    <location>
        <begin position="260"/>
        <end position="288"/>
    </location>
</feature>
<dbReference type="PROSITE" id="PS51403">
    <property type="entry name" value="NC1_IV"/>
    <property type="match status" value="1"/>
</dbReference>
<evidence type="ECO:0000313" key="12">
    <source>
        <dbReference type="Proteomes" id="UP000250572"/>
    </source>
</evidence>
<keyword evidence="7" id="KW-0176">Collagen</keyword>
<protein>
    <recommendedName>
        <fullName evidence="10">Collagen IV NC1 domain-containing protein</fullName>
    </recommendedName>
</protein>
<comment type="subcellular location">
    <subcellularLocation>
        <location evidence="2">Secreted</location>
        <location evidence="2">Extracellular space</location>
        <location evidence="2">Extracellular matrix</location>
        <location evidence="2">Basement membrane</location>
    </subcellularLocation>
</comment>
<keyword evidence="6" id="KW-0084">Basement membrane</keyword>
<feature type="compositionally biased region" description="Gly residues" evidence="9">
    <location>
        <begin position="133"/>
        <end position="142"/>
    </location>
</feature>
<evidence type="ECO:0000256" key="9">
    <source>
        <dbReference type="SAM" id="MobiDB-lite"/>
    </source>
</evidence>
<dbReference type="InterPro" id="IPR001442">
    <property type="entry name" value="Collagen_IV_NC"/>
</dbReference>
<evidence type="ECO:0000256" key="2">
    <source>
        <dbReference type="ARBA" id="ARBA00004302"/>
    </source>
</evidence>
<feature type="domain" description="Collagen IV NC1" evidence="10">
    <location>
        <begin position="698"/>
        <end position="920"/>
    </location>
</feature>
<dbReference type="Pfam" id="PF01413">
    <property type="entry name" value="C4"/>
    <property type="match status" value="2"/>
</dbReference>
<dbReference type="InterPro" id="IPR008160">
    <property type="entry name" value="Collagen"/>
</dbReference>
<evidence type="ECO:0000256" key="3">
    <source>
        <dbReference type="ARBA" id="ARBA00022525"/>
    </source>
</evidence>
<evidence type="ECO:0000259" key="10">
    <source>
        <dbReference type="PROSITE" id="PS51403"/>
    </source>
</evidence>
<dbReference type="PANTHER" id="PTHR24023">
    <property type="entry name" value="COLLAGEN ALPHA"/>
    <property type="match status" value="1"/>
</dbReference>
<dbReference type="InterPro" id="IPR036954">
    <property type="entry name" value="Collagen_IV_NC_sf"/>
</dbReference>
<dbReference type="GO" id="GO:0005581">
    <property type="term" value="C:collagen trimer"/>
    <property type="evidence" value="ECO:0007669"/>
    <property type="project" value="UniProtKB-KW"/>
</dbReference>
<reference evidence="11 12" key="1">
    <citation type="journal article" date="2018" name="G3 (Bethesda)">
        <title>A High-Quality Reference Genome for the Invasive Mosquitofish Gambusia affinis Using a Chicago Library.</title>
        <authorList>
            <person name="Hoffberg S.L."/>
            <person name="Troendle N.J."/>
            <person name="Glenn T.C."/>
            <person name="Mahmud O."/>
            <person name="Louha S."/>
            <person name="Chalopin D."/>
            <person name="Bennetzen J.L."/>
            <person name="Mauricio R."/>
        </authorList>
    </citation>
    <scope>NUCLEOTIDE SEQUENCE [LARGE SCALE GENOMIC DNA]</scope>
    <source>
        <strain evidence="11">NE01/NJP1002.9</strain>
        <tissue evidence="11">Muscle</tissue>
    </source>
</reference>
<evidence type="ECO:0000256" key="8">
    <source>
        <dbReference type="ARBA" id="ARBA00023157"/>
    </source>
</evidence>
<comment type="function">
    <text evidence="1">Type IV collagen is the major structural component of glomerular basement membranes (GBM), forming a 'chicken-wire' meshwork together with laminins, proteoglycans and entactin/nidogen.</text>
</comment>
<dbReference type="SUPFAM" id="SSF56436">
    <property type="entry name" value="C-type lectin-like"/>
    <property type="match status" value="2"/>
</dbReference>
<dbReference type="Gene3D" id="2.170.240.10">
    <property type="entry name" value="Collagen IV, non-collagenous"/>
    <property type="match status" value="1"/>
</dbReference>
<evidence type="ECO:0000256" key="6">
    <source>
        <dbReference type="ARBA" id="ARBA00022869"/>
    </source>
</evidence>
<accession>A0A315W604</accession>
<comment type="caution">
    <text evidence="11">The sequence shown here is derived from an EMBL/GenBank/DDBJ whole genome shotgun (WGS) entry which is preliminary data.</text>
</comment>
<dbReference type="SMART" id="SM00111">
    <property type="entry name" value="C4"/>
    <property type="match status" value="2"/>
</dbReference>
<dbReference type="PANTHER" id="PTHR24023:SF533">
    <property type="entry name" value="COLLAGEN ALPHA-6(IV) CHAIN"/>
    <property type="match status" value="1"/>
</dbReference>
<name>A0A315W604_GAMAF</name>
<evidence type="ECO:0000256" key="1">
    <source>
        <dbReference type="ARBA" id="ARBA00003696"/>
    </source>
</evidence>
<evidence type="ECO:0000313" key="11">
    <source>
        <dbReference type="EMBL" id="PWA31318.1"/>
    </source>
</evidence>
<gene>
    <name evidence="11" type="ORF">CCH79_00002657</name>
</gene>
<dbReference type="InterPro" id="IPR016187">
    <property type="entry name" value="CTDL_fold"/>
</dbReference>
<evidence type="ECO:0000256" key="7">
    <source>
        <dbReference type="ARBA" id="ARBA00023119"/>
    </source>
</evidence>
<keyword evidence="3" id="KW-0964">Secreted</keyword>
<dbReference type="InterPro" id="IPR050149">
    <property type="entry name" value="Collagen_superfamily"/>
</dbReference>
<dbReference type="AlphaFoldDB" id="A0A315W604"/>
<keyword evidence="5" id="KW-0677">Repeat</keyword>
<keyword evidence="12" id="KW-1185">Reference proteome</keyword>
<sequence>MLSGINGMPGMIGFRGLKGAPGLPGEDGRPGPAGRYGFPGDPGRSGPPGPAGTTGEPGRTGERGTEGDPGPPGPIGLKGMPGAFGDDGVIGARGLPGDPGQPGATGRPGLQGLKGKKGSHGTSGFEGVTGNPGLKGFGGQKGEPGTPGEVGLKGLSGPKGERGEQGLQGKPGVMSPKMLVHIKGAKGEHGHQGIPGFTGPRGTKGDEGVPGYDGAHGLPGDPSDEKGVHGDPGAQGLPGIKGMPGTPGNRGIQGFGGMHGDKGGKGSPGAYGHSGVQGKKGGKGEKGIQVDLPGSPGLRGEDGFTGEPGLKGLLGPIGDRGITGFDGIEGVKGGAGDLGIEGYPDLCSIDEIPIIFQGWMGREELQGTKVKRVFLEFPGKMDNQAFLASPEVKVWTLVDLLEKLELKEEKEKAVFPTASQVLQVTLANLDCQDYVAFRDQVGSQTYRERGGILASQDLEDPKVIMEQEDRLDWMLSQVRKVYKAKMGSPAPLVPEDLGEIQVQRATGALMESLGRKGDQGHMGIPGQTGLQGERGPVGPKGDTGLPGQIWAPNKLATIGLVKIDVCHKALYKSLNKQSTPQVFLVCLAARAVLHLPLQSQEKEAFQDREASKARKGLQGSQDLEAHLEIQGSWDLLELKACLGLVVLQECQVTAARWAMWGTLVSKAWKVRLTLRDSQRGRPGGPGLPGMAGRSISVGYLLVKHSQSEQTPMCPVGMSKLWDGYSLLYLEGQEKAHNQDLGLAGSCLPRFNTMPFLYCNPGDICYYASRNDKSYWLSTTAPLPMMPVEEKEIQPYISRCSVCEAPSVAIAVHSQDITIPQCPLGWRSLWIGYSFLMHTAAGNEGGGQSLSSPGSCLEDFRTTPFIECNGAKGTCHYFANKHSFWLTSIDQSFHTQPSSETLKAGQLLSRISRCQVCMKNLMEGTTISKSVSNKTSTLYPYSPVKGQRVLPRHLLVKQRTGEGCGMLSHSTCPRRSGTGGEHMRFCPLLLALGLVLWESVRVLAKVGFGVSQVGLVSH</sequence>
<feature type="region of interest" description="Disordered" evidence="9">
    <location>
        <begin position="18"/>
        <end position="174"/>
    </location>
</feature>
<evidence type="ECO:0000256" key="4">
    <source>
        <dbReference type="ARBA" id="ARBA00022530"/>
    </source>
</evidence>
<dbReference type="FunFam" id="2.170.240.10:FF:000001">
    <property type="entry name" value="Collagen IV alpha 1 chain"/>
    <property type="match status" value="1"/>
</dbReference>
<dbReference type="GO" id="GO:0005615">
    <property type="term" value="C:extracellular space"/>
    <property type="evidence" value="ECO:0007669"/>
    <property type="project" value="TreeGrafter"/>
</dbReference>
<dbReference type="EMBL" id="NHOQ01000293">
    <property type="protein sequence ID" value="PWA31318.1"/>
    <property type="molecule type" value="Genomic_DNA"/>
</dbReference>
<dbReference type="GO" id="GO:0030020">
    <property type="term" value="F:extracellular matrix structural constituent conferring tensile strength"/>
    <property type="evidence" value="ECO:0007669"/>
    <property type="project" value="TreeGrafter"/>
</dbReference>
<evidence type="ECO:0000256" key="5">
    <source>
        <dbReference type="ARBA" id="ARBA00022737"/>
    </source>
</evidence>